<dbReference type="InterPro" id="IPR044152">
    <property type="entry name" value="YqjM-like"/>
</dbReference>
<dbReference type="PANTHER" id="PTHR43303">
    <property type="entry name" value="NADPH DEHYDROGENASE C23G7.10C-RELATED"/>
    <property type="match status" value="1"/>
</dbReference>
<evidence type="ECO:0000256" key="3">
    <source>
        <dbReference type="ARBA" id="ARBA00022643"/>
    </source>
</evidence>
<name>A0A6B3RMK4_9RHOB</name>
<dbReference type="GO" id="GO:0003959">
    <property type="term" value="F:NADPH dehydrogenase activity"/>
    <property type="evidence" value="ECO:0007669"/>
    <property type="project" value="InterPro"/>
</dbReference>
<feature type="domain" description="NADH:flavin oxidoreductase/NADH oxidase N-terminal" evidence="6">
    <location>
        <begin position="5"/>
        <end position="337"/>
    </location>
</feature>
<dbReference type="RefSeq" id="WP_164611622.1">
    <property type="nucleotide sequence ID" value="NZ_JAAIKE010000003.1"/>
</dbReference>
<dbReference type="InterPro" id="IPR013785">
    <property type="entry name" value="Aldolase_TIM"/>
</dbReference>
<evidence type="ECO:0000256" key="1">
    <source>
        <dbReference type="ARBA" id="ARBA00001917"/>
    </source>
</evidence>
<keyword evidence="4" id="KW-0521">NADP</keyword>
<dbReference type="SUPFAM" id="SSF51395">
    <property type="entry name" value="FMN-linked oxidoreductases"/>
    <property type="match status" value="1"/>
</dbReference>
<dbReference type="CDD" id="cd02932">
    <property type="entry name" value="OYE_YqiM_FMN"/>
    <property type="match status" value="1"/>
</dbReference>
<dbReference type="EMBL" id="JAAIKE010000003">
    <property type="protein sequence ID" value="NEX46681.1"/>
    <property type="molecule type" value="Genomic_DNA"/>
</dbReference>
<evidence type="ECO:0000256" key="4">
    <source>
        <dbReference type="ARBA" id="ARBA00022857"/>
    </source>
</evidence>
<keyword evidence="8" id="KW-1185">Reference proteome</keyword>
<evidence type="ECO:0000259" key="6">
    <source>
        <dbReference type="Pfam" id="PF00724"/>
    </source>
</evidence>
<keyword evidence="5" id="KW-0560">Oxidoreductase</keyword>
<dbReference type="Pfam" id="PF00724">
    <property type="entry name" value="Oxidored_FMN"/>
    <property type="match status" value="1"/>
</dbReference>
<proteinExistence type="predicted"/>
<evidence type="ECO:0000256" key="5">
    <source>
        <dbReference type="ARBA" id="ARBA00023002"/>
    </source>
</evidence>
<dbReference type="InterPro" id="IPR001155">
    <property type="entry name" value="OxRdtase_FMN_N"/>
</dbReference>
<keyword evidence="3" id="KW-0288">FMN</keyword>
<reference evidence="7 8" key="1">
    <citation type="submission" date="2020-02" db="EMBL/GenBank/DDBJ databases">
        <title>Rhodobacter algicola sp. nov., isolated from microalga culture.</title>
        <authorList>
            <person name="Park C.-Y."/>
        </authorList>
    </citation>
    <scope>NUCLEOTIDE SEQUENCE [LARGE SCALE GENOMIC DNA]</scope>
    <source>
        <strain evidence="7 8">ETT8</strain>
    </source>
</reference>
<dbReference type="PANTHER" id="PTHR43303:SF4">
    <property type="entry name" value="NADPH DEHYDROGENASE C23G7.10C-RELATED"/>
    <property type="match status" value="1"/>
</dbReference>
<gene>
    <name evidence="7" type="ORF">G3572_10725</name>
</gene>
<dbReference type="Gene3D" id="3.20.20.70">
    <property type="entry name" value="Aldolase class I"/>
    <property type="match status" value="1"/>
</dbReference>
<dbReference type="GO" id="GO:0050661">
    <property type="term" value="F:NADP binding"/>
    <property type="evidence" value="ECO:0007669"/>
    <property type="project" value="InterPro"/>
</dbReference>
<evidence type="ECO:0000256" key="2">
    <source>
        <dbReference type="ARBA" id="ARBA00022630"/>
    </source>
</evidence>
<accession>A0A6B3RMK4</accession>
<evidence type="ECO:0000313" key="7">
    <source>
        <dbReference type="EMBL" id="NEX46681.1"/>
    </source>
</evidence>
<evidence type="ECO:0000313" key="8">
    <source>
        <dbReference type="Proteomes" id="UP000481421"/>
    </source>
</evidence>
<dbReference type="AlphaFoldDB" id="A0A6B3RMK4"/>
<dbReference type="Proteomes" id="UP000481421">
    <property type="component" value="Unassembled WGS sequence"/>
</dbReference>
<sequence length="366" mass="39502">MASRLFTPIDIRGLTVPNRIVVAPMCQYQAHDGVPSDWHMVHLGQFALGGVGLIIAEATGVLPEGRITPGCPGLWNDAQEEAFAKVVDFVHRQSPAKIGIQLAHAGRKASTLPPWQGSGPAQGDEAWETVGPSALPYLDTWHTPRAMDESAIAALIAAFADSARRAVRAGFDLIQIHAAHGYLLHQFMSPLSNQRTDRYGGSLENRLRLTLEVFRAVRAAVPDDYPVILRLSATDWVEGGWHADEAVALSTALRDAGCDMIDVSSGGLDNRQKIVTGPGYQVGFSAKIRTESAIPTMAVGQITEAVQAETILASGQADMISIARGMLWDPHWAWRAALALGEQIVLPAPYARSNPALRNTPFITRK</sequence>
<organism evidence="7 8">
    <name type="scientific">Pseudotabrizicola algicola</name>
    <dbReference type="NCBI Taxonomy" id="2709381"/>
    <lineage>
        <taxon>Bacteria</taxon>
        <taxon>Pseudomonadati</taxon>
        <taxon>Pseudomonadota</taxon>
        <taxon>Alphaproteobacteria</taxon>
        <taxon>Rhodobacterales</taxon>
        <taxon>Paracoccaceae</taxon>
        <taxon>Pseudotabrizicola</taxon>
    </lineage>
</organism>
<keyword evidence="2" id="KW-0285">Flavoprotein</keyword>
<comment type="caution">
    <text evidence="7">The sequence shown here is derived from an EMBL/GenBank/DDBJ whole genome shotgun (WGS) entry which is preliminary data.</text>
</comment>
<comment type="cofactor">
    <cofactor evidence="1">
        <name>FMN</name>
        <dbReference type="ChEBI" id="CHEBI:58210"/>
    </cofactor>
</comment>
<dbReference type="GO" id="GO:0010181">
    <property type="term" value="F:FMN binding"/>
    <property type="evidence" value="ECO:0007669"/>
    <property type="project" value="InterPro"/>
</dbReference>
<protein>
    <submittedName>
        <fullName evidence="7">NADH:flavin oxidoreductase/NADH oxidase</fullName>
    </submittedName>
</protein>